<evidence type="ECO:0000256" key="2">
    <source>
        <dbReference type="ARBA" id="ARBA00006375"/>
    </source>
</evidence>
<dbReference type="EMBL" id="CAJOBI010034115">
    <property type="protein sequence ID" value="CAF4289090.1"/>
    <property type="molecule type" value="Genomic_DNA"/>
</dbReference>
<sequence length="35" mass="3759">GLGTRIIMIGTLTGLQWWIYDTFKTALGMGTTGGK</sequence>
<dbReference type="InterPro" id="IPR044677">
    <property type="entry name" value="SLC25A3/Pic2/Mir1-like"/>
</dbReference>
<dbReference type="AlphaFoldDB" id="A0A8S2TIK1"/>
<keyword evidence="5" id="KW-0999">Mitochondrion inner membrane</keyword>
<dbReference type="GO" id="GO:0005743">
    <property type="term" value="C:mitochondrial inner membrane"/>
    <property type="evidence" value="ECO:0007669"/>
    <property type="project" value="UniProtKB-SubCell"/>
</dbReference>
<dbReference type="Proteomes" id="UP000676336">
    <property type="component" value="Unassembled WGS sequence"/>
</dbReference>
<comment type="subcellular location">
    <subcellularLocation>
        <location evidence="1">Mitochondrion inner membrane</location>
        <topology evidence="1">Multi-pass membrane protein</topology>
    </subcellularLocation>
</comment>
<accession>A0A8S2TIK1</accession>
<protein>
    <submittedName>
        <fullName evidence="8">Uncharacterized protein</fullName>
    </submittedName>
</protein>
<evidence type="ECO:0000313" key="9">
    <source>
        <dbReference type="Proteomes" id="UP000676336"/>
    </source>
</evidence>
<organism evidence="8 9">
    <name type="scientific">Rotaria magnacalcarata</name>
    <dbReference type="NCBI Taxonomy" id="392030"/>
    <lineage>
        <taxon>Eukaryota</taxon>
        <taxon>Metazoa</taxon>
        <taxon>Spiralia</taxon>
        <taxon>Gnathifera</taxon>
        <taxon>Rotifera</taxon>
        <taxon>Eurotatoria</taxon>
        <taxon>Bdelloidea</taxon>
        <taxon>Philodinida</taxon>
        <taxon>Philodinidae</taxon>
        <taxon>Rotaria</taxon>
    </lineage>
</organism>
<proteinExistence type="inferred from homology"/>
<comment type="caution">
    <text evidence="8">The sequence shown here is derived from an EMBL/GenBank/DDBJ whole genome shotgun (WGS) entry which is preliminary data.</text>
</comment>
<dbReference type="PANTHER" id="PTHR45671">
    <property type="entry name" value="SOLUTE CARRIER FAMILY 25 (MITOCHONDRIAL CARRIER PHOSPHATE CARRIER), MEMBER 3, LIKE-RELATED-RELATED"/>
    <property type="match status" value="1"/>
</dbReference>
<evidence type="ECO:0000256" key="1">
    <source>
        <dbReference type="ARBA" id="ARBA00004448"/>
    </source>
</evidence>
<name>A0A8S2TIK1_9BILA</name>
<dbReference type="GO" id="GO:1990547">
    <property type="term" value="P:mitochondrial phosphate ion transmembrane transport"/>
    <property type="evidence" value="ECO:0007669"/>
    <property type="project" value="InterPro"/>
</dbReference>
<keyword evidence="4" id="KW-0677">Repeat</keyword>
<evidence type="ECO:0000256" key="6">
    <source>
        <dbReference type="ARBA" id="ARBA00022989"/>
    </source>
</evidence>
<keyword evidence="6" id="KW-1133">Transmembrane helix</keyword>
<feature type="non-terminal residue" evidence="8">
    <location>
        <position position="1"/>
    </location>
</feature>
<evidence type="ECO:0000256" key="3">
    <source>
        <dbReference type="ARBA" id="ARBA00022448"/>
    </source>
</evidence>
<gene>
    <name evidence="8" type="ORF">SMN809_LOCUS25582</name>
</gene>
<keyword evidence="3" id="KW-0813">Transport</keyword>
<keyword evidence="6" id="KW-0472">Membrane</keyword>
<evidence type="ECO:0000256" key="4">
    <source>
        <dbReference type="ARBA" id="ARBA00022737"/>
    </source>
</evidence>
<evidence type="ECO:0000256" key="5">
    <source>
        <dbReference type="ARBA" id="ARBA00022792"/>
    </source>
</evidence>
<evidence type="ECO:0000256" key="7">
    <source>
        <dbReference type="ARBA" id="ARBA00023128"/>
    </source>
</evidence>
<dbReference type="GO" id="GO:0005315">
    <property type="term" value="F:phosphate transmembrane transporter activity"/>
    <property type="evidence" value="ECO:0007669"/>
    <property type="project" value="InterPro"/>
</dbReference>
<comment type="similarity">
    <text evidence="2">Belongs to the mitochondrial carrier (TC 2.A.29) family.</text>
</comment>
<keyword evidence="7" id="KW-0496">Mitochondrion</keyword>
<dbReference type="PANTHER" id="PTHR45671:SF10">
    <property type="entry name" value="SOLUTE CARRIER FAMILY 25 MEMBER 3"/>
    <property type="match status" value="1"/>
</dbReference>
<keyword evidence="6" id="KW-0812">Transmembrane</keyword>
<reference evidence="8" key="1">
    <citation type="submission" date="2021-02" db="EMBL/GenBank/DDBJ databases">
        <authorList>
            <person name="Nowell W R."/>
        </authorList>
    </citation>
    <scope>NUCLEOTIDE SEQUENCE</scope>
</reference>
<evidence type="ECO:0000313" key="8">
    <source>
        <dbReference type="EMBL" id="CAF4289090.1"/>
    </source>
</evidence>